<feature type="modified residue" description="4-aspartylphosphate" evidence="1">
    <location>
        <position position="59"/>
    </location>
</feature>
<dbReference type="InterPro" id="IPR001789">
    <property type="entry name" value="Sig_transdc_resp-reg_receiver"/>
</dbReference>
<gene>
    <name evidence="4" type="ORF">SAMN05444277_103246</name>
</gene>
<dbReference type="RefSeq" id="WP_090656918.1">
    <property type="nucleotide sequence ID" value="NZ_FOXQ01000003.1"/>
</dbReference>
<dbReference type="AlphaFoldDB" id="A0A1I5UEK1"/>
<dbReference type="STRING" id="1465490.SAMN05444277_103246"/>
<evidence type="ECO:0000256" key="1">
    <source>
        <dbReference type="PROSITE-ProRule" id="PRU00169"/>
    </source>
</evidence>
<evidence type="ECO:0000313" key="4">
    <source>
        <dbReference type="EMBL" id="SFP93710.1"/>
    </source>
</evidence>
<dbReference type="PANTHER" id="PTHR37299:SF1">
    <property type="entry name" value="STAGE 0 SPORULATION PROTEIN A HOMOLOG"/>
    <property type="match status" value="1"/>
</dbReference>
<name>A0A1I5UEK1_9BACT</name>
<feature type="domain" description="HTH LytTR-type" evidence="3">
    <location>
        <begin position="148"/>
        <end position="251"/>
    </location>
</feature>
<evidence type="ECO:0000259" key="2">
    <source>
        <dbReference type="PROSITE" id="PS50110"/>
    </source>
</evidence>
<dbReference type="Pfam" id="PF04397">
    <property type="entry name" value="LytTR"/>
    <property type="match status" value="1"/>
</dbReference>
<evidence type="ECO:0000313" key="5">
    <source>
        <dbReference type="Proteomes" id="UP000199031"/>
    </source>
</evidence>
<sequence>MTNKTINAVIVEDEPKNIVLLKKMLDMYCPQVNISGDANTVEAAVNLISANNPDLVFLDIEISGGNAFQLLDILQPVKFNIIFVTAYDSYLLKAIKYAALDYLFKPVNIKELIAAVNKSAEKINAQNTSRQIEILLKNFSTPKNTATITLPTSFGFYVIPVQDIVRCEAKGNYTIFYMEDGKSHTASKTLKEFEDVLSPDIFFRAHHSHLININYIVKYHKGKGGIIEMKDKTEIPLAFRRKNDFLSLFNPDD</sequence>
<dbReference type="InterPro" id="IPR046947">
    <property type="entry name" value="LytR-like"/>
</dbReference>
<dbReference type="PANTHER" id="PTHR37299">
    <property type="entry name" value="TRANSCRIPTIONAL REGULATOR-RELATED"/>
    <property type="match status" value="1"/>
</dbReference>
<dbReference type="SMART" id="SM00850">
    <property type="entry name" value="LytTR"/>
    <property type="match status" value="1"/>
</dbReference>
<dbReference type="InterPro" id="IPR011006">
    <property type="entry name" value="CheY-like_superfamily"/>
</dbReference>
<dbReference type="Gene3D" id="2.40.50.1020">
    <property type="entry name" value="LytTr DNA-binding domain"/>
    <property type="match status" value="1"/>
</dbReference>
<organism evidence="4 5">
    <name type="scientific">Parafilimonas terrae</name>
    <dbReference type="NCBI Taxonomy" id="1465490"/>
    <lineage>
        <taxon>Bacteria</taxon>
        <taxon>Pseudomonadati</taxon>
        <taxon>Bacteroidota</taxon>
        <taxon>Chitinophagia</taxon>
        <taxon>Chitinophagales</taxon>
        <taxon>Chitinophagaceae</taxon>
        <taxon>Parafilimonas</taxon>
    </lineage>
</organism>
<dbReference type="PROSITE" id="PS50110">
    <property type="entry name" value="RESPONSE_REGULATORY"/>
    <property type="match status" value="1"/>
</dbReference>
<dbReference type="PROSITE" id="PS50930">
    <property type="entry name" value="HTH_LYTTR"/>
    <property type="match status" value="1"/>
</dbReference>
<keyword evidence="1" id="KW-0597">Phosphoprotein</keyword>
<dbReference type="Pfam" id="PF00072">
    <property type="entry name" value="Response_reg"/>
    <property type="match status" value="1"/>
</dbReference>
<keyword evidence="5" id="KW-1185">Reference proteome</keyword>
<dbReference type="GO" id="GO:0003677">
    <property type="term" value="F:DNA binding"/>
    <property type="evidence" value="ECO:0007669"/>
    <property type="project" value="InterPro"/>
</dbReference>
<dbReference type="InterPro" id="IPR007492">
    <property type="entry name" value="LytTR_DNA-bd_dom"/>
</dbReference>
<reference evidence="4 5" key="1">
    <citation type="submission" date="2016-10" db="EMBL/GenBank/DDBJ databases">
        <authorList>
            <person name="de Groot N.N."/>
        </authorList>
    </citation>
    <scope>NUCLEOTIDE SEQUENCE [LARGE SCALE GENOMIC DNA]</scope>
    <source>
        <strain evidence="4 5">DSM 28286</strain>
    </source>
</reference>
<dbReference type="EMBL" id="FOXQ01000003">
    <property type="protein sequence ID" value="SFP93710.1"/>
    <property type="molecule type" value="Genomic_DNA"/>
</dbReference>
<dbReference type="SMART" id="SM00448">
    <property type="entry name" value="REC"/>
    <property type="match status" value="1"/>
</dbReference>
<dbReference type="SUPFAM" id="SSF52172">
    <property type="entry name" value="CheY-like"/>
    <property type="match status" value="1"/>
</dbReference>
<accession>A0A1I5UEK1</accession>
<protein>
    <submittedName>
        <fullName evidence="4">Two component transcriptional regulator, LytTR family</fullName>
    </submittedName>
</protein>
<dbReference type="Gene3D" id="3.40.50.2300">
    <property type="match status" value="1"/>
</dbReference>
<feature type="domain" description="Response regulatory" evidence="2">
    <location>
        <begin position="7"/>
        <end position="120"/>
    </location>
</feature>
<dbReference type="Proteomes" id="UP000199031">
    <property type="component" value="Unassembled WGS sequence"/>
</dbReference>
<dbReference type="OrthoDB" id="1646880at2"/>
<evidence type="ECO:0000259" key="3">
    <source>
        <dbReference type="PROSITE" id="PS50930"/>
    </source>
</evidence>
<proteinExistence type="predicted"/>
<dbReference type="GO" id="GO:0000156">
    <property type="term" value="F:phosphorelay response regulator activity"/>
    <property type="evidence" value="ECO:0007669"/>
    <property type="project" value="InterPro"/>
</dbReference>